<dbReference type="Proteomes" id="UP000799291">
    <property type="component" value="Unassembled WGS sequence"/>
</dbReference>
<organism evidence="1 2">
    <name type="scientific">Lentithecium fluviatile CBS 122367</name>
    <dbReference type="NCBI Taxonomy" id="1168545"/>
    <lineage>
        <taxon>Eukaryota</taxon>
        <taxon>Fungi</taxon>
        <taxon>Dikarya</taxon>
        <taxon>Ascomycota</taxon>
        <taxon>Pezizomycotina</taxon>
        <taxon>Dothideomycetes</taxon>
        <taxon>Pleosporomycetidae</taxon>
        <taxon>Pleosporales</taxon>
        <taxon>Massarineae</taxon>
        <taxon>Lentitheciaceae</taxon>
        <taxon>Lentithecium</taxon>
    </lineage>
</organism>
<sequence>MTTTAPTASADPTVAVGGSSDPFAFRHMKQPYKHSLHAHGAHPEKFTDVRAPTGEHVAQSLRISLSGVNPQDMEDLVGDFTLSCRPRVVIRGGTCSKHKRAHARDSQALARPPQLPVVEEGTTVLLPHGLSTPKRRVTPRMHLASSSRHSFASRRTSYLSSLFRLLVEP</sequence>
<keyword evidence="2" id="KW-1185">Reference proteome</keyword>
<dbReference type="EMBL" id="MU005582">
    <property type="protein sequence ID" value="KAF2684093.1"/>
    <property type="molecule type" value="Genomic_DNA"/>
</dbReference>
<dbReference type="AlphaFoldDB" id="A0A6G1J1K0"/>
<proteinExistence type="predicted"/>
<evidence type="ECO:0000313" key="2">
    <source>
        <dbReference type="Proteomes" id="UP000799291"/>
    </source>
</evidence>
<name>A0A6G1J1K0_9PLEO</name>
<reference evidence="1" key="1">
    <citation type="journal article" date="2020" name="Stud. Mycol.">
        <title>101 Dothideomycetes genomes: a test case for predicting lifestyles and emergence of pathogens.</title>
        <authorList>
            <person name="Haridas S."/>
            <person name="Albert R."/>
            <person name="Binder M."/>
            <person name="Bloem J."/>
            <person name="Labutti K."/>
            <person name="Salamov A."/>
            <person name="Andreopoulos B."/>
            <person name="Baker S."/>
            <person name="Barry K."/>
            <person name="Bills G."/>
            <person name="Bluhm B."/>
            <person name="Cannon C."/>
            <person name="Castanera R."/>
            <person name="Culley D."/>
            <person name="Daum C."/>
            <person name="Ezra D."/>
            <person name="Gonzalez J."/>
            <person name="Henrissat B."/>
            <person name="Kuo A."/>
            <person name="Liang C."/>
            <person name="Lipzen A."/>
            <person name="Lutzoni F."/>
            <person name="Magnuson J."/>
            <person name="Mondo S."/>
            <person name="Nolan M."/>
            <person name="Ohm R."/>
            <person name="Pangilinan J."/>
            <person name="Park H.-J."/>
            <person name="Ramirez L."/>
            <person name="Alfaro M."/>
            <person name="Sun H."/>
            <person name="Tritt A."/>
            <person name="Yoshinaga Y."/>
            <person name="Zwiers L.-H."/>
            <person name="Turgeon B."/>
            <person name="Goodwin S."/>
            <person name="Spatafora J."/>
            <person name="Crous P."/>
            <person name="Grigoriev I."/>
        </authorList>
    </citation>
    <scope>NUCLEOTIDE SEQUENCE</scope>
    <source>
        <strain evidence="1">CBS 122367</strain>
    </source>
</reference>
<protein>
    <submittedName>
        <fullName evidence="1">Uncharacterized protein</fullName>
    </submittedName>
</protein>
<evidence type="ECO:0000313" key="1">
    <source>
        <dbReference type="EMBL" id="KAF2684093.1"/>
    </source>
</evidence>
<gene>
    <name evidence="1" type="ORF">K458DRAFT_37345</name>
</gene>
<accession>A0A6G1J1K0</accession>